<name>A0A510ULP1_ALIFS</name>
<evidence type="ECO:0000313" key="7">
    <source>
        <dbReference type="EMBL" id="GEK15534.1"/>
    </source>
</evidence>
<dbReference type="Pfam" id="PF00089">
    <property type="entry name" value="Trypsin"/>
    <property type="match status" value="1"/>
</dbReference>
<reference evidence="7 8" key="1">
    <citation type="submission" date="2019-07" db="EMBL/GenBank/DDBJ databases">
        <title>Whole genome shotgun sequence of Aliivibrio fischeri NBRC 101058.</title>
        <authorList>
            <person name="Hosoyama A."/>
            <person name="Uohara A."/>
            <person name="Ohji S."/>
            <person name="Ichikawa N."/>
        </authorList>
    </citation>
    <scope>NUCLEOTIDE SEQUENCE [LARGE SCALE GENOMIC DNA]</scope>
    <source>
        <strain evidence="7 8">NBRC 101058</strain>
    </source>
</reference>
<dbReference type="GO" id="GO:0006508">
    <property type="term" value="P:proteolysis"/>
    <property type="evidence" value="ECO:0007669"/>
    <property type="project" value="UniProtKB-KW"/>
</dbReference>
<dbReference type="RefSeq" id="WP_146866094.1">
    <property type="nucleotide sequence ID" value="NZ_BJTZ01000031.1"/>
</dbReference>
<dbReference type="InterPro" id="IPR050430">
    <property type="entry name" value="Peptidase_S1"/>
</dbReference>
<keyword evidence="4" id="KW-0472">Membrane</keyword>
<evidence type="ECO:0000313" key="8">
    <source>
        <dbReference type="Proteomes" id="UP000321787"/>
    </source>
</evidence>
<evidence type="ECO:0000256" key="4">
    <source>
        <dbReference type="SAM" id="Phobius"/>
    </source>
</evidence>
<dbReference type="PROSITE" id="PS50240">
    <property type="entry name" value="TRYPSIN_DOM"/>
    <property type="match status" value="1"/>
</dbReference>
<gene>
    <name evidence="7" type="ORF">AFI02nite_35700</name>
</gene>
<dbReference type="SUPFAM" id="SSF50494">
    <property type="entry name" value="Trypsin-like serine proteases"/>
    <property type="match status" value="1"/>
</dbReference>
<dbReference type="InterPro" id="IPR018114">
    <property type="entry name" value="TRYPSIN_HIS"/>
</dbReference>
<dbReference type="PRINTS" id="PR00722">
    <property type="entry name" value="CHYMOTRYPSIN"/>
</dbReference>
<keyword evidence="4" id="KW-1133">Transmembrane helix</keyword>
<dbReference type="PROSITE" id="PS00135">
    <property type="entry name" value="TRYPSIN_SER"/>
    <property type="match status" value="1"/>
</dbReference>
<feature type="signal peptide" evidence="5">
    <location>
        <begin position="1"/>
        <end position="18"/>
    </location>
</feature>
<keyword evidence="5" id="KW-0732">Signal</keyword>
<evidence type="ECO:0000256" key="3">
    <source>
        <dbReference type="RuleBase" id="RU363034"/>
    </source>
</evidence>
<sequence length="319" mass="33727">MKIVAGALVALFACSISAEEDSDYTISPYIVGGSDANVADYAFMASLMYEYDNQPGTIYPFCGGSVLDSMHILTAAHCVYDVPNFTVGDMKVVIEANDGQDMLSADKVPVEKIYYPSDYDDDSLLNDVAVLKLSRPLTNYTSGHVAELGDLAEQGYRTADTDFTIIGYGRLGSNQANSNVDFLSATVKYVAPAACNIWSNFTTSDKQVCTTGSSLGNGLVTATCQGDSGGPLVWDNNGVKTQIGIVSFGPGVCGDEALAAQSVFTDVSQYKSWIRQAQNGEIAPTITASSGGGSGGSISFASFVSLVAFGLYRRRKTSF</sequence>
<dbReference type="NCBIfam" id="TIGR03501">
    <property type="entry name" value="GlyGly_CTERM"/>
    <property type="match status" value="1"/>
</dbReference>
<proteinExistence type="inferred from homology"/>
<feature type="domain" description="Peptidase S1" evidence="6">
    <location>
        <begin position="30"/>
        <end position="279"/>
    </location>
</feature>
<dbReference type="InterPro" id="IPR043504">
    <property type="entry name" value="Peptidase_S1_PA_chymotrypsin"/>
</dbReference>
<accession>A0A510ULP1</accession>
<dbReference type="Gene3D" id="2.40.10.10">
    <property type="entry name" value="Trypsin-like serine proteases"/>
    <property type="match status" value="1"/>
</dbReference>
<organism evidence="7 8">
    <name type="scientific">Aliivibrio fischeri</name>
    <name type="common">Vibrio fischeri</name>
    <dbReference type="NCBI Taxonomy" id="668"/>
    <lineage>
        <taxon>Bacteria</taxon>
        <taxon>Pseudomonadati</taxon>
        <taxon>Pseudomonadota</taxon>
        <taxon>Gammaproteobacteria</taxon>
        <taxon>Vibrionales</taxon>
        <taxon>Vibrionaceae</taxon>
        <taxon>Aliivibrio</taxon>
    </lineage>
</organism>
<feature type="chain" id="PRO_5021775980" evidence="5">
    <location>
        <begin position="19"/>
        <end position="319"/>
    </location>
</feature>
<dbReference type="InterPro" id="IPR001254">
    <property type="entry name" value="Trypsin_dom"/>
</dbReference>
<dbReference type="SMART" id="SM00020">
    <property type="entry name" value="Tryp_SPc"/>
    <property type="match status" value="1"/>
</dbReference>
<dbReference type="AlphaFoldDB" id="A0A510ULP1"/>
<dbReference type="InterPro" id="IPR009003">
    <property type="entry name" value="Peptidase_S1_PA"/>
</dbReference>
<dbReference type="PANTHER" id="PTHR24276">
    <property type="entry name" value="POLYSERASE-RELATED"/>
    <property type="match status" value="1"/>
</dbReference>
<comment type="similarity">
    <text evidence="1">Belongs to the peptidase S1 family.</text>
</comment>
<evidence type="ECO:0000256" key="1">
    <source>
        <dbReference type="ARBA" id="ARBA00007664"/>
    </source>
</evidence>
<protein>
    <submittedName>
        <fullName evidence="7">Effector protein</fullName>
    </submittedName>
</protein>
<keyword evidence="3" id="KW-0720">Serine protease</keyword>
<keyword evidence="3" id="KW-0645">Protease</keyword>
<dbReference type="FunFam" id="2.40.10.10:FF:000068">
    <property type="entry name" value="transmembrane protease serine 2"/>
    <property type="match status" value="1"/>
</dbReference>
<keyword evidence="3" id="KW-0378">Hydrolase</keyword>
<evidence type="ECO:0000256" key="2">
    <source>
        <dbReference type="ARBA" id="ARBA00023157"/>
    </source>
</evidence>
<keyword evidence="2" id="KW-1015">Disulfide bond</keyword>
<dbReference type="Proteomes" id="UP000321787">
    <property type="component" value="Unassembled WGS sequence"/>
</dbReference>
<dbReference type="PANTHER" id="PTHR24276:SF98">
    <property type="entry name" value="FI18310P1-RELATED"/>
    <property type="match status" value="1"/>
</dbReference>
<comment type="caution">
    <text evidence="7">The sequence shown here is derived from an EMBL/GenBank/DDBJ whole genome shotgun (WGS) entry which is preliminary data.</text>
</comment>
<dbReference type="PROSITE" id="PS00134">
    <property type="entry name" value="TRYPSIN_HIS"/>
    <property type="match status" value="1"/>
</dbReference>
<dbReference type="GO" id="GO:0004252">
    <property type="term" value="F:serine-type endopeptidase activity"/>
    <property type="evidence" value="ECO:0007669"/>
    <property type="project" value="InterPro"/>
</dbReference>
<keyword evidence="4" id="KW-0812">Transmembrane</keyword>
<dbReference type="InterPro" id="IPR020008">
    <property type="entry name" value="GlyGly_CTERM"/>
</dbReference>
<dbReference type="EMBL" id="BJTZ01000031">
    <property type="protein sequence ID" value="GEK15534.1"/>
    <property type="molecule type" value="Genomic_DNA"/>
</dbReference>
<dbReference type="InterPro" id="IPR001314">
    <property type="entry name" value="Peptidase_S1A"/>
</dbReference>
<evidence type="ECO:0000259" key="6">
    <source>
        <dbReference type="PROSITE" id="PS50240"/>
    </source>
</evidence>
<dbReference type="InterPro" id="IPR033116">
    <property type="entry name" value="TRYPSIN_SER"/>
</dbReference>
<evidence type="ECO:0000256" key="5">
    <source>
        <dbReference type="SAM" id="SignalP"/>
    </source>
</evidence>
<feature type="transmembrane region" description="Helical" evidence="4">
    <location>
        <begin position="294"/>
        <end position="312"/>
    </location>
</feature>
<dbReference type="CDD" id="cd00190">
    <property type="entry name" value="Tryp_SPc"/>
    <property type="match status" value="1"/>
</dbReference>